<name>A9M539_9VIBR</name>
<organism evidence="1">
    <name type="scientific">Vibrio sp. 09022</name>
    <dbReference type="NCBI Taxonomy" id="452804"/>
    <lineage>
        <taxon>Bacteria</taxon>
        <taxon>Pseudomonadati</taxon>
        <taxon>Pseudomonadota</taxon>
        <taxon>Gammaproteobacteria</taxon>
        <taxon>Vibrionales</taxon>
        <taxon>Vibrionaceae</taxon>
        <taxon>Vibrio</taxon>
    </lineage>
</organism>
<gene>
    <name evidence="1" type="ORF">BMSF_0012</name>
</gene>
<geneLocation type="plasmid" evidence="1">
    <name>p09022A</name>
</geneLocation>
<proteinExistence type="predicted"/>
<evidence type="ECO:0000313" key="1">
    <source>
        <dbReference type="EMBL" id="ABX77167.1"/>
    </source>
</evidence>
<keyword evidence="1" id="KW-0614">Plasmid</keyword>
<dbReference type="RefSeq" id="WP_012219976.1">
    <property type="nucleotide sequence ID" value="NC_010114.1"/>
</dbReference>
<accession>A9M539</accession>
<dbReference type="AlphaFoldDB" id="A9M539"/>
<reference evidence="1" key="1">
    <citation type="journal article" date="2007" name="Appl. Environ. Microbiol.">
        <title>Sequence characterization and comparative analysis of three plasmids isolated from environmental Vibrio spp.</title>
        <authorList>
            <person name="Hazen T.H."/>
            <person name="Wu D."/>
            <person name="Eisen J.A."/>
            <person name="Sobecky P.A."/>
        </authorList>
    </citation>
    <scope>NUCLEOTIDE SEQUENCE [LARGE SCALE GENOMIC DNA]</scope>
    <source>
        <strain evidence="1">09022</strain>
        <plasmid evidence="1">p09022A</plasmid>
    </source>
</reference>
<dbReference type="EMBL" id="CP000757">
    <property type="protein sequence ID" value="ABX77167.1"/>
    <property type="molecule type" value="Genomic_DNA"/>
</dbReference>
<protein>
    <submittedName>
        <fullName evidence="1">Uncharacterized protein</fullName>
    </submittedName>
</protein>
<sequence>MASLSVFKEMALKMSIDEGLPRYMSELIIARSVGALTMPDLMRKLLCEQSVKLPQEHEILKEMAKLNDNRKVHENIKRQIKKQQKYYTLVLREEVEQ</sequence>